<dbReference type="PANTHER" id="PTHR42756:SF1">
    <property type="entry name" value="TRANSCRIPTIONAL REPRESSOR OF EMRAB OPERON"/>
    <property type="match status" value="1"/>
</dbReference>
<dbReference type="InterPro" id="IPR000835">
    <property type="entry name" value="HTH_MarR-typ"/>
</dbReference>
<feature type="domain" description="HTH marR-type" evidence="4">
    <location>
        <begin position="6"/>
        <end position="138"/>
    </location>
</feature>
<dbReference type="EMBL" id="NXID01000055">
    <property type="protein sequence ID" value="RXK13767.1"/>
    <property type="molecule type" value="Genomic_DNA"/>
</dbReference>
<evidence type="ECO:0000313" key="6">
    <source>
        <dbReference type="Proteomes" id="UP000290092"/>
    </source>
</evidence>
<evidence type="ECO:0000256" key="2">
    <source>
        <dbReference type="ARBA" id="ARBA00023125"/>
    </source>
</evidence>
<dbReference type="PANTHER" id="PTHR42756">
    <property type="entry name" value="TRANSCRIPTIONAL REGULATOR, MARR"/>
    <property type="match status" value="1"/>
</dbReference>
<dbReference type="PRINTS" id="PR00598">
    <property type="entry name" value="HTHMARR"/>
</dbReference>
<dbReference type="Proteomes" id="UP000290092">
    <property type="component" value="Unassembled WGS sequence"/>
</dbReference>
<keyword evidence="6" id="KW-1185">Reference proteome</keyword>
<name>A0AAX2ADA4_9BACT</name>
<proteinExistence type="predicted"/>
<dbReference type="KEGG" id="amyt:AMYT_2731"/>
<dbReference type="Gene3D" id="1.10.10.10">
    <property type="entry name" value="Winged helix-like DNA-binding domain superfamily/Winged helix DNA-binding domain"/>
    <property type="match status" value="1"/>
</dbReference>
<comment type="caution">
    <text evidence="5">The sequence shown here is derived from an EMBL/GenBank/DDBJ whole genome shotgun (WGS) entry which is preliminary data.</text>
</comment>
<dbReference type="InterPro" id="IPR023187">
    <property type="entry name" value="Tscrpt_reg_MarR-type_CS"/>
</dbReference>
<keyword evidence="1" id="KW-0805">Transcription regulation</keyword>
<accession>A0AAX2ADA4</accession>
<dbReference type="RefSeq" id="WP_114843068.1">
    <property type="nucleotide sequence ID" value="NZ_CP031219.1"/>
</dbReference>
<dbReference type="AlphaFoldDB" id="A0AAX2ADA4"/>
<evidence type="ECO:0000313" key="5">
    <source>
        <dbReference type="EMBL" id="RXK13767.1"/>
    </source>
</evidence>
<dbReference type="Pfam" id="PF01047">
    <property type="entry name" value="MarR"/>
    <property type="match status" value="1"/>
</dbReference>
<dbReference type="PROSITE" id="PS01117">
    <property type="entry name" value="HTH_MARR_1"/>
    <property type="match status" value="1"/>
</dbReference>
<keyword evidence="2" id="KW-0238">DNA-binding</keyword>
<dbReference type="SMART" id="SM00347">
    <property type="entry name" value="HTH_MARR"/>
    <property type="match status" value="1"/>
</dbReference>
<dbReference type="GO" id="GO:0003700">
    <property type="term" value="F:DNA-binding transcription factor activity"/>
    <property type="evidence" value="ECO:0007669"/>
    <property type="project" value="InterPro"/>
</dbReference>
<dbReference type="InterPro" id="IPR036388">
    <property type="entry name" value="WH-like_DNA-bd_sf"/>
</dbReference>
<dbReference type="InterPro" id="IPR036390">
    <property type="entry name" value="WH_DNA-bd_sf"/>
</dbReference>
<dbReference type="SUPFAM" id="SSF46785">
    <property type="entry name" value="Winged helix' DNA-binding domain"/>
    <property type="match status" value="1"/>
</dbReference>
<evidence type="ECO:0000256" key="3">
    <source>
        <dbReference type="ARBA" id="ARBA00023163"/>
    </source>
</evidence>
<reference evidence="5 6" key="1">
    <citation type="submission" date="2017-09" db="EMBL/GenBank/DDBJ databases">
        <title>Genomics of the genus Arcobacter.</title>
        <authorList>
            <person name="Perez-Cataluna A."/>
            <person name="Figueras M.J."/>
            <person name="Salas-Masso N."/>
        </authorList>
    </citation>
    <scope>NUCLEOTIDE SEQUENCE [LARGE SCALE GENOMIC DNA]</scope>
    <source>
        <strain evidence="5 6">CECT 7386</strain>
    </source>
</reference>
<keyword evidence="3" id="KW-0804">Transcription</keyword>
<protein>
    <recommendedName>
        <fullName evidence="4">HTH marR-type domain-containing protein</fullName>
    </recommendedName>
</protein>
<sequence>MVSSYKNSIGFKINQTANRINNRFNEVLNQYDIAPEQRATLEIIKTDKNTNQKEIASILGKNKTTISRSLKALEKKGFIKRVEIKEDKRVNIIELTQKGEEVLKESAKSVAQFRQNLSLNLQEEEIKQLFSLLDKVYKNIKETF</sequence>
<evidence type="ECO:0000259" key="4">
    <source>
        <dbReference type="PROSITE" id="PS50995"/>
    </source>
</evidence>
<gene>
    <name evidence="5" type="ORF">CP985_12530</name>
</gene>
<evidence type="ECO:0000256" key="1">
    <source>
        <dbReference type="ARBA" id="ARBA00023015"/>
    </source>
</evidence>
<dbReference type="PROSITE" id="PS50995">
    <property type="entry name" value="HTH_MARR_2"/>
    <property type="match status" value="1"/>
</dbReference>
<dbReference type="GO" id="GO:0003677">
    <property type="term" value="F:DNA binding"/>
    <property type="evidence" value="ECO:0007669"/>
    <property type="project" value="UniProtKB-KW"/>
</dbReference>
<organism evidence="5 6">
    <name type="scientific">Malaciobacter mytili LMG 24559</name>
    <dbReference type="NCBI Taxonomy" id="1032238"/>
    <lineage>
        <taxon>Bacteria</taxon>
        <taxon>Pseudomonadati</taxon>
        <taxon>Campylobacterota</taxon>
        <taxon>Epsilonproteobacteria</taxon>
        <taxon>Campylobacterales</taxon>
        <taxon>Arcobacteraceae</taxon>
        <taxon>Malaciobacter</taxon>
    </lineage>
</organism>